<protein>
    <submittedName>
        <fullName evidence="2">DUF896 domain-containing protein</fullName>
    </submittedName>
</protein>
<dbReference type="AlphaFoldDB" id="A0AAE3IGX6"/>
<comment type="caution">
    <text evidence="2">The sequence shown here is derived from an EMBL/GenBank/DDBJ whole genome shotgun (WGS) entry which is preliminary data.</text>
</comment>
<dbReference type="Pfam" id="PF05979">
    <property type="entry name" value="DUF896"/>
    <property type="match status" value="1"/>
</dbReference>
<sequence length="75" mass="8588">MEKVKLNRLSELTAIARKRELTADEKSEREALRNEYRRSVIANLTGQLEATTIIEPDGSRIKVSDMKRSGEDKIK</sequence>
<reference evidence="2 3" key="1">
    <citation type="journal article" date="2021" name="ISME Commun">
        <title>Automated analysis of genomic sequences facilitates high-throughput and comprehensive description of bacteria.</title>
        <authorList>
            <person name="Hitch T.C.A."/>
        </authorList>
    </citation>
    <scope>NUCLEOTIDE SEQUENCE [LARGE SCALE GENOMIC DNA]</scope>
    <source>
        <strain evidence="2 3">Sanger_31</strain>
    </source>
</reference>
<accession>A0AAE3IGX6</accession>
<organism evidence="2 3">
    <name type="scientific">Hominimerdicola aceti</name>
    <dbReference type="NCBI Taxonomy" id="2981726"/>
    <lineage>
        <taxon>Bacteria</taxon>
        <taxon>Bacillati</taxon>
        <taxon>Bacillota</taxon>
        <taxon>Clostridia</taxon>
        <taxon>Eubacteriales</taxon>
        <taxon>Oscillospiraceae</taxon>
        <taxon>Hominimerdicola</taxon>
    </lineage>
</organism>
<evidence type="ECO:0000256" key="1">
    <source>
        <dbReference type="ARBA" id="ARBA00022490"/>
    </source>
</evidence>
<dbReference type="SUPFAM" id="SSF158221">
    <property type="entry name" value="YnzC-like"/>
    <property type="match status" value="1"/>
</dbReference>
<dbReference type="EMBL" id="JAOQJZ010000006">
    <property type="protein sequence ID" value="MCU6705709.1"/>
    <property type="molecule type" value="Genomic_DNA"/>
</dbReference>
<dbReference type="InterPro" id="IPR009242">
    <property type="entry name" value="DUF896"/>
</dbReference>
<dbReference type="RefSeq" id="WP_118124075.1">
    <property type="nucleotide sequence ID" value="NZ_JAOQJZ010000006.1"/>
</dbReference>
<evidence type="ECO:0000313" key="2">
    <source>
        <dbReference type="EMBL" id="MCU6705709.1"/>
    </source>
</evidence>
<gene>
    <name evidence="2" type="ORF">OCV57_07210</name>
</gene>
<proteinExistence type="predicted"/>
<dbReference type="Proteomes" id="UP001208131">
    <property type="component" value="Unassembled WGS sequence"/>
</dbReference>
<evidence type="ECO:0000313" key="3">
    <source>
        <dbReference type="Proteomes" id="UP001208131"/>
    </source>
</evidence>
<keyword evidence="3" id="KW-1185">Reference proteome</keyword>
<name>A0AAE3IGX6_9FIRM</name>
<keyword evidence="1" id="KW-0963">Cytoplasm</keyword>
<dbReference type="Gene3D" id="1.10.287.540">
    <property type="entry name" value="Helix hairpin bin"/>
    <property type="match status" value="1"/>
</dbReference>